<name>A0A931C5T1_9ACTN</name>
<protein>
    <submittedName>
        <fullName evidence="2">Uncharacterized protein</fullName>
    </submittedName>
</protein>
<evidence type="ECO:0000256" key="1">
    <source>
        <dbReference type="SAM" id="Phobius"/>
    </source>
</evidence>
<keyword evidence="3" id="KW-1185">Reference proteome</keyword>
<organism evidence="2 3">
    <name type="scientific">Actinoplanes aureus</name>
    <dbReference type="NCBI Taxonomy" id="2792083"/>
    <lineage>
        <taxon>Bacteria</taxon>
        <taxon>Bacillati</taxon>
        <taxon>Actinomycetota</taxon>
        <taxon>Actinomycetes</taxon>
        <taxon>Micromonosporales</taxon>
        <taxon>Micromonosporaceae</taxon>
        <taxon>Actinoplanes</taxon>
    </lineage>
</organism>
<accession>A0A931C5T1</accession>
<sequence length="68" mass="7395">MSGVDQVHVWVRRLRHAGSRVLSTVGNLATPVDRPARSEDGVNTLVATVTLAAGLIFLLVMLVTWLTR</sequence>
<dbReference type="EMBL" id="JADQTO010000006">
    <property type="protein sequence ID" value="MBG0562759.1"/>
    <property type="molecule type" value="Genomic_DNA"/>
</dbReference>
<keyword evidence="1" id="KW-0472">Membrane</keyword>
<dbReference type="Proteomes" id="UP000598146">
    <property type="component" value="Unassembled WGS sequence"/>
</dbReference>
<proteinExistence type="predicted"/>
<evidence type="ECO:0000313" key="2">
    <source>
        <dbReference type="EMBL" id="MBG0562759.1"/>
    </source>
</evidence>
<feature type="transmembrane region" description="Helical" evidence="1">
    <location>
        <begin position="45"/>
        <end position="66"/>
    </location>
</feature>
<evidence type="ECO:0000313" key="3">
    <source>
        <dbReference type="Proteomes" id="UP000598146"/>
    </source>
</evidence>
<dbReference type="RefSeq" id="WP_196414555.1">
    <property type="nucleotide sequence ID" value="NZ_JADQTO010000006.1"/>
</dbReference>
<keyword evidence="1" id="KW-1133">Transmembrane helix</keyword>
<keyword evidence="1" id="KW-0812">Transmembrane</keyword>
<gene>
    <name evidence="2" type="ORF">I4J89_14985</name>
</gene>
<comment type="caution">
    <text evidence="2">The sequence shown here is derived from an EMBL/GenBank/DDBJ whole genome shotgun (WGS) entry which is preliminary data.</text>
</comment>
<reference evidence="2" key="1">
    <citation type="submission" date="2020-11" db="EMBL/GenBank/DDBJ databases">
        <title>Isolation and identification of active actinomycetes.</title>
        <authorList>
            <person name="Sun X."/>
        </authorList>
    </citation>
    <scope>NUCLEOTIDE SEQUENCE</scope>
    <source>
        <strain evidence="2">NEAU-A11</strain>
    </source>
</reference>
<dbReference type="AlphaFoldDB" id="A0A931C5T1"/>